<dbReference type="Proteomes" id="UP000189670">
    <property type="component" value="Unassembled WGS sequence"/>
</dbReference>
<keyword evidence="6 11" id="KW-0560">Oxidoreductase</keyword>
<protein>
    <recommendedName>
        <fullName evidence="10">3-methylmercaptopropionyl-CoA dehydrogenase</fullName>
        <ecNumber evidence="9">1.3.99.41</ecNumber>
    </recommendedName>
</protein>
<evidence type="ECO:0000256" key="4">
    <source>
        <dbReference type="ARBA" id="ARBA00022630"/>
    </source>
</evidence>
<dbReference type="PANTHER" id="PTHR42803:SF1">
    <property type="entry name" value="BROAD-SPECIFICITY LINEAR ACYL-COA DEHYDROGENASE FADE5"/>
    <property type="match status" value="1"/>
</dbReference>
<dbReference type="InterPro" id="IPR052166">
    <property type="entry name" value="Diverse_Acyl-CoA_DH"/>
</dbReference>
<accession>A0A1V1PI78</accession>
<organism evidence="16 17">
    <name type="scientific">Candidatus Magnetoglobus multicellularis str. Araruama</name>
    <dbReference type="NCBI Taxonomy" id="890399"/>
    <lineage>
        <taxon>Bacteria</taxon>
        <taxon>Pseudomonadati</taxon>
        <taxon>Thermodesulfobacteriota</taxon>
        <taxon>Desulfobacteria</taxon>
        <taxon>Desulfobacterales</taxon>
        <taxon>Desulfobacteraceae</taxon>
        <taxon>Candidatus Magnetoglobus</taxon>
    </lineage>
</organism>
<gene>
    <name evidence="16" type="ORF">OMM_00165</name>
</gene>
<evidence type="ECO:0000259" key="15">
    <source>
        <dbReference type="Pfam" id="PF12806"/>
    </source>
</evidence>
<dbReference type="Pfam" id="PF00441">
    <property type="entry name" value="Acyl-CoA_dh_1"/>
    <property type="match status" value="1"/>
</dbReference>
<evidence type="ECO:0000259" key="14">
    <source>
        <dbReference type="Pfam" id="PF02771"/>
    </source>
</evidence>
<dbReference type="AlphaFoldDB" id="A0A1V1PI78"/>
<dbReference type="InterPro" id="IPR009100">
    <property type="entry name" value="AcylCoA_DH/oxidase_NM_dom_sf"/>
</dbReference>
<keyword evidence="5 11" id="KW-0274">FAD</keyword>
<evidence type="ECO:0000256" key="7">
    <source>
        <dbReference type="ARBA" id="ARBA00051388"/>
    </source>
</evidence>
<dbReference type="Gene3D" id="1.10.540.10">
    <property type="entry name" value="Acyl-CoA dehydrogenase/oxidase, N-terminal domain"/>
    <property type="match status" value="1"/>
</dbReference>
<dbReference type="SUPFAM" id="SSF56645">
    <property type="entry name" value="Acyl-CoA dehydrogenase NM domain-like"/>
    <property type="match status" value="1"/>
</dbReference>
<dbReference type="GO" id="GO:0005886">
    <property type="term" value="C:plasma membrane"/>
    <property type="evidence" value="ECO:0007669"/>
    <property type="project" value="TreeGrafter"/>
</dbReference>
<evidence type="ECO:0000256" key="3">
    <source>
        <dbReference type="ARBA" id="ARBA00011881"/>
    </source>
</evidence>
<dbReference type="GO" id="GO:0050660">
    <property type="term" value="F:flavin adenine dinucleotide binding"/>
    <property type="evidence" value="ECO:0007669"/>
    <property type="project" value="InterPro"/>
</dbReference>
<feature type="domain" description="Acetyl-CoA dehydrogenase-like C-terminal" evidence="15">
    <location>
        <begin position="469"/>
        <end position="610"/>
    </location>
</feature>
<dbReference type="PANTHER" id="PTHR42803">
    <property type="entry name" value="ACYL-COA DEHYDROGENASE"/>
    <property type="match status" value="1"/>
</dbReference>
<dbReference type="InterPro" id="IPR009075">
    <property type="entry name" value="AcylCo_DH/oxidase_C"/>
</dbReference>
<evidence type="ECO:0000259" key="12">
    <source>
        <dbReference type="Pfam" id="PF00441"/>
    </source>
</evidence>
<dbReference type="EC" id="1.3.99.41" evidence="9"/>
<dbReference type="InterPro" id="IPR006091">
    <property type="entry name" value="Acyl-CoA_Oxase/DH_mid-dom"/>
</dbReference>
<dbReference type="Pfam" id="PF02770">
    <property type="entry name" value="Acyl-CoA_dh_M"/>
    <property type="match status" value="1"/>
</dbReference>
<dbReference type="Gene3D" id="1.20.140.10">
    <property type="entry name" value="Butyryl-CoA Dehydrogenase, subunit A, domain 3"/>
    <property type="match status" value="1"/>
</dbReference>
<evidence type="ECO:0000256" key="2">
    <source>
        <dbReference type="ARBA" id="ARBA00009347"/>
    </source>
</evidence>
<dbReference type="SUPFAM" id="SSF47203">
    <property type="entry name" value="Acyl-CoA dehydrogenase C-terminal domain-like"/>
    <property type="match status" value="1"/>
</dbReference>
<evidence type="ECO:0000259" key="13">
    <source>
        <dbReference type="Pfam" id="PF02770"/>
    </source>
</evidence>
<evidence type="ECO:0000256" key="9">
    <source>
        <dbReference type="ARBA" id="ARBA00066694"/>
    </source>
</evidence>
<dbReference type="Gene3D" id="2.40.110.10">
    <property type="entry name" value="Butyryl-CoA Dehydrogenase, subunit A, domain 2"/>
    <property type="match status" value="1"/>
</dbReference>
<dbReference type="InterPro" id="IPR025878">
    <property type="entry name" value="Acyl-CoA_dh-like_C_dom"/>
</dbReference>
<proteinExistence type="inferred from homology"/>
<feature type="domain" description="Acyl-CoA dehydrogenase/oxidase N-terminal" evidence="14">
    <location>
        <begin position="41"/>
        <end position="156"/>
    </location>
</feature>
<dbReference type="FunFam" id="2.40.110.10:FF:000031">
    <property type="entry name" value="Acyl-CoA dehydrogenase, putative"/>
    <property type="match status" value="1"/>
</dbReference>
<dbReference type="GO" id="GO:0016627">
    <property type="term" value="F:oxidoreductase activity, acting on the CH-CH group of donors"/>
    <property type="evidence" value="ECO:0007669"/>
    <property type="project" value="InterPro"/>
</dbReference>
<evidence type="ECO:0000256" key="11">
    <source>
        <dbReference type="RuleBase" id="RU362125"/>
    </source>
</evidence>
<keyword evidence="4 11" id="KW-0285">Flavoprotein</keyword>
<evidence type="ECO:0000256" key="10">
    <source>
        <dbReference type="ARBA" id="ARBA00069043"/>
    </source>
</evidence>
<evidence type="ECO:0000313" key="16">
    <source>
        <dbReference type="EMBL" id="ETR74526.1"/>
    </source>
</evidence>
<reference evidence="17" key="1">
    <citation type="submission" date="2012-11" db="EMBL/GenBank/DDBJ databases">
        <authorList>
            <person name="Lucero-Rivera Y.E."/>
            <person name="Tovar-Ramirez D."/>
        </authorList>
    </citation>
    <scope>NUCLEOTIDE SEQUENCE [LARGE SCALE GENOMIC DNA]</scope>
    <source>
        <strain evidence="17">Araruama</strain>
    </source>
</reference>
<dbReference type="InterPro" id="IPR036250">
    <property type="entry name" value="AcylCo_DH-like_C"/>
</dbReference>
<dbReference type="EMBL" id="ATBP01000005">
    <property type="protein sequence ID" value="ETR74526.1"/>
    <property type="molecule type" value="Genomic_DNA"/>
</dbReference>
<evidence type="ECO:0000256" key="1">
    <source>
        <dbReference type="ARBA" id="ARBA00001974"/>
    </source>
</evidence>
<dbReference type="InterPro" id="IPR013786">
    <property type="entry name" value="AcylCoA_DH/ox_N"/>
</dbReference>
<sequence length="618" mass="68103">MAQVISDRRDIDFVLYEQLDVEKIANTDSFDNMNRKMIDLLINEARNLAVKEILPTYAEGDKEEVQFEKGEVKVPRCYHRAHKLILEGEWTSLTEDPELGGQGLPNVVSAAAMEYIVGANFAMTAYALLGHGTGKMIELFGNDMLKKLFLKKLYTGQWGGTMLLTEPDAGSDVGALTTTATPNDDGTYSISGNKIFITNGDHDLSENIIHPVLARIEGAPKGTKGISLFIVPKYWVDDNGKVGAHNDVVCTGIEHKMGIKGSATCSLTLGGKGKCRGYLLGDPNKGMKIMFTMMNEARMGVGAQGFYHASCAYQYAVNYARERIQGKELEKTFDPEAPSVAIINHPDVRRMLLNMKAYVDGMRSFIYYVASLFDLEKMGDTEEICTHAKDQVELLIPLIKSYCTDLGYQVCIDAMQVYGGYGYTNEFPVEQLARDCKIASIYEGTNGIQAMDLLARKLGMKKGQVFMGFMQDVQKTTAQAKNHVTLAPLAQSLETALNQLGEAAMHLGTTAMSPKLRTAFAFASPFLRAMGDVIMGWMLLWRANSALPKLEKLCGNKTGDDLNSFFEKNKEASFYDGVIKTASHFILALLPETLGRIEAIKASNDSTINIHEKSFASL</sequence>
<evidence type="ECO:0000256" key="6">
    <source>
        <dbReference type="ARBA" id="ARBA00023002"/>
    </source>
</evidence>
<evidence type="ECO:0000256" key="5">
    <source>
        <dbReference type="ARBA" id="ARBA00022827"/>
    </source>
</evidence>
<dbReference type="InterPro" id="IPR037069">
    <property type="entry name" value="AcylCoA_DH/ox_N_sf"/>
</dbReference>
<comment type="similarity">
    <text evidence="2 11">Belongs to the acyl-CoA dehydrogenase family.</text>
</comment>
<evidence type="ECO:0000256" key="8">
    <source>
        <dbReference type="ARBA" id="ARBA00058683"/>
    </source>
</evidence>
<evidence type="ECO:0000313" key="17">
    <source>
        <dbReference type="Proteomes" id="UP000189670"/>
    </source>
</evidence>
<comment type="catalytic activity">
    <reaction evidence="7">
        <text>3-(methylsulfanyl)propanoyl-CoA + oxidized [electron-transfer flavoprotein] + H(+) = 3-(methylsulfanyl)acryloyl-CoA + reduced [electron-transfer flavoprotein]</text>
        <dbReference type="Rhea" id="RHEA:52612"/>
        <dbReference type="Rhea" id="RHEA-COMP:10685"/>
        <dbReference type="Rhea" id="RHEA-COMP:10686"/>
        <dbReference type="ChEBI" id="CHEBI:15378"/>
        <dbReference type="ChEBI" id="CHEBI:57692"/>
        <dbReference type="ChEBI" id="CHEBI:58307"/>
        <dbReference type="ChEBI" id="CHEBI:82815"/>
        <dbReference type="ChEBI" id="CHEBI:84994"/>
        <dbReference type="EC" id="1.3.99.41"/>
    </reaction>
    <physiologicalReaction direction="left-to-right" evidence="7">
        <dbReference type="Rhea" id="RHEA:52613"/>
    </physiologicalReaction>
</comment>
<name>A0A1V1PI78_9BACT</name>
<feature type="domain" description="Acyl-CoA oxidase/dehydrogenase middle" evidence="13">
    <location>
        <begin position="162"/>
        <end position="269"/>
    </location>
</feature>
<comment type="caution">
    <text evidence="16">The sequence shown here is derived from an EMBL/GenBank/DDBJ whole genome shotgun (WGS) entry which is preliminary data.</text>
</comment>
<dbReference type="Pfam" id="PF02771">
    <property type="entry name" value="Acyl-CoA_dh_N"/>
    <property type="match status" value="1"/>
</dbReference>
<comment type="subunit">
    <text evidence="3">Homotetramer.</text>
</comment>
<comment type="cofactor">
    <cofactor evidence="1 11">
        <name>FAD</name>
        <dbReference type="ChEBI" id="CHEBI:57692"/>
    </cofactor>
</comment>
<dbReference type="Pfam" id="PF12806">
    <property type="entry name" value="Acyl-CoA_dh_C"/>
    <property type="match status" value="1"/>
</dbReference>
<dbReference type="InterPro" id="IPR046373">
    <property type="entry name" value="Acyl-CoA_Oxase/DH_mid-dom_sf"/>
</dbReference>
<comment type="function">
    <text evidence="8">Involved in the assimilation of dimethylsulphoniopropionate (DMSP), an important compound in the fixation of carbon in marine phytoplankton, by mediating the conversion of 3-(methylthio)propanoyl-CoA (MMPA-CoA) to 3-(methylthio)acryloyl-CoA (MTA-CoA).</text>
</comment>
<feature type="domain" description="Acyl-CoA dehydrogenase/oxidase C-terminal" evidence="12">
    <location>
        <begin position="284"/>
        <end position="456"/>
    </location>
</feature>